<feature type="transmembrane region" description="Helical" evidence="3">
    <location>
        <begin position="113"/>
        <end position="134"/>
    </location>
</feature>
<evidence type="ECO:0000256" key="2">
    <source>
        <dbReference type="SAM" id="MobiDB-lite"/>
    </source>
</evidence>
<dbReference type="KEGG" id="hdh:G5B40_06170"/>
<proteinExistence type="predicted"/>
<protein>
    <recommendedName>
        <fullName evidence="6">Mitochondrial inner membrane protein</fullName>
    </recommendedName>
</protein>
<keyword evidence="3" id="KW-1133">Transmembrane helix</keyword>
<evidence type="ECO:0000256" key="3">
    <source>
        <dbReference type="SAM" id="Phobius"/>
    </source>
</evidence>
<feature type="compositionally biased region" description="Basic and acidic residues" evidence="2">
    <location>
        <begin position="67"/>
        <end position="86"/>
    </location>
</feature>
<keyword evidence="1" id="KW-0175">Coiled coil</keyword>
<reference evidence="4 5" key="1">
    <citation type="submission" date="2020-02" db="EMBL/GenBank/DDBJ databases">
        <title>complete genome sequence of Rhodobacteraceae bacterium.</title>
        <authorList>
            <person name="Park J."/>
            <person name="Kim Y.-S."/>
            <person name="Kim K.-H."/>
        </authorList>
    </citation>
    <scope>NUCLEOTIDE SEQUENCE [LARGE SCALE GENOMIC DNA]</scope>
    <source>
        <strain evidence="4 5">RR4-56</strain>
    </source>
</reference>
<gene>
    <name evidence="4" type="ORF">G5B40_06170</name>
</gene>
<evidence type="ECO:0000256" key="1">
    <source>
        <dbReference type="SAM" id="Coils"/>
    </source>
</evidence>
<dbReference type="RefSeq" id="WP_165096368.1">
    <property type="nucleotide sequence ID" value="NZ_CP049056.1"/>
</dbReference>
<feature type="region of interest" description="Disordered" evidence="2">
    <location>
        <begin position="1"/>
        <end position="94"/>
    </location>
</feature>
<keyword evidence="3" id="KW-0472">Membrane</keyword>
<feature type="compositionally biased region" description="Low complexity" evidence="2">
    <location>
        <begin position="19"/>
        <end position="60"/>
    </location>
</feature>
<feature type="coiled-coil region" evidence="1">
    <location>
        <begin position="161"/>
        <end position="195"/>
    </location>
</feature>
<dbReference type="EMBL" id="CP049056">
    <property type="protein sequence ID" value="QIE55076.1"/>
    <property type="molecule type" value="Genomic_DNA"/>
</dbReference>
<name>A0A7L5BXV6_9RHOB</name>
<evidence type="ECO:0000313" key="5">
    <source>
        <dbReference type="Proteomes" id="UP000503336"/>
    </source>
</evidence>
<dbReference type="Gene3D" id="1.20.5.1160">
    <property type="entry name" value="Vasodilator-stimulated phosphoprotein"/>
    <property type="match status" value="1"/>
</dbReference>
<feature type="compositionally biased region" description="Basic and acidic residues" evidence="2">
    <location>
        <begin position="1"/>
        <end position="18"/>
    </location>
</feature>
<dbReference type="AlphaFoldDB" id="A0A7L5BXV6"/>
<keyword evidence="3" id="KW-0812">Transmembrane</keyword>
<organism evidence="4 5">
    <name type="scientific">Pikeienuella piscinae</name>
    <dbReference type="NCBI Taxonomy" id="2748098"/>
    <lineage>
        <taxon>Bacteria</taxon>
        <taxon>Pseudomonadati</taxon>
        <taxon>Pseudomonadota</taxon>
        <taxon>Alphaproteobacteria</taxon>
        <taxon>Rhodobacterales</taxon>
        <taxon>Paracoccaceae</taxon>
        <taxon>Pikeienuella</taxon>
    </lineage>
</organism>
<evidence type="ECO:0000313" key="4">
    <source>
        <dbReference type="EMBL" id="QIE55076.1"/>
    </source>
</evidence>
<dbReference type="Proteomes" id="UP000503336">
    <property type="component" value="Chromosome"/>
</dbReference>
<sequence>MADQDEPKPARDRLEAARAAKAAASDAEIAPDEATPAPNNAAPVAEDAPPEPASDAAPEPLSDDGVDDGRREEATREPAPDIHPEAGVESETADAPAAAYAAAAQEDAEHRSFAAIALQWILIFFIGAAVALWAGPRIAPNLPAWAAPVAEFLTPGGDRSAEAVAALKAETEAELAALREQVATAEGAIAPLEAQIDELAATTESALKSTPEPADSAALTAIGDRVAALEAAIAGAGTDETPESVVALGAAVESLKEEIAALKERIGGIGSLAKADELAALAARVEALESGEAATAGARTEAEQIRRNANLDAALTRISEALISGAPFASAMNDAVSLSGEVAPEALAALAESGAPTARSLTQSFPAAARQGYAAALEAQAGDGFGDKLLAQLSGRIGGRPAVETPGPGVGAVLSRIEARLSEGRLSAAATEADALPPAAKTAMADWLDDLKRAAGAKRGFDDWRAALGAN</sequence>
<accession>A0A7L5BXV6</accession>
<keyword evidence="5" id="KW-1185">Reference proteome</keyword>
<evidence type="ECO:0008006" key="6">
    <source>
        <dbReference type="Google" id="ProtNLM"/>
    </source>
</evidence>